<protein>
    <submittedName>
        <fullName evidence="2">Uncharacterized protein</fullName>
    </submittedName>
</protein>
<keyword evidence="3" id="KW-1185">Reference proteome</keyword>
<dbReference type="HOGENOM" id="CLU_2414651_0_0_1"/>
<evidence type="ECO:0000256" key="1">
    <source>
        <dbReference type="SAM" id="MobiDB-lite"/>
    </source>
</evidence>
<gene>
    <name evidence="2" type="ORF">SERLA73DRAFT_74760</name>
</gene>
<sequence length="92" mass="9991">MSRHQPTICQRCLEELDTTFVDLLRQLIHRPVTITDHSEDGSRDGSPPSSPLSLVRSDSPISGLSVGTVVNSTNRCMIAILSLHDEVVGPPT</sequence>
<proteinExistence type="predicted"/>
<evidence type="ECO:0000313" key="3">
    <source>
        <dbReference type="Proteomes" id="UP000008063"/>
    </source>
</evidence>
<accession>F8Q0B7</accession>
<dbReference type="AlphaFoldDB" id="F8Q0B7"/>
<dbReference type="InParanoid" id="F8Q0B7"/>
<evidence type="ECO:0000313" key="2">
    <source>
        <dbReference type="EMBL" id="EGN98567.1"/>
    </source>
</evidence>
<name>F8Q0B7_SERL3</name>
<reference evidence="3" key="1">
    <citation type="journal article" date="2011" name="Science">
        <title>The plant cell wall-decomposing machinery underlies the functional diversity of forest fungi.</title>
        <authorList>
            <person name="Eastwood D.C."/>
            <person name="Floudas D."/>
            <person name="Binder M."/>
            <person name="Majcherczyk A."/>
            <person name="Schneider P."/>
            <person name="Aerts A."/>
            <person name="Asiegbu F.O."/>
            <person name="Baker S.E."/>
            <person name="Barry K."/>
            <person name="Bendiksby M."/>
            <person name="Blumentritt M."/>
            <person name="Coutinho P.M."/>
            <person name="Cullen D."/>
            <person name="de Vries R.P."/>
            <person name="Gathman A."/>
            <person name="Goodell B."/>
            <person name="Henrissat B."/>
            <person name="Ihrmark K."/>
            <person name="Kauserud H."/>
            <person name="Kohler A."/>
            <person name="LaButti K."/>
            <person name="Lapidus A."/>
            <person name="Lavin J.L."/>
            <person name="Lee Y.-H."/>
            <person name="Lindquist E."/>
            <person name="Lilly W."/>
            <person name="Lucas S."/>
            <person name="Morin E."/>
            <person name="Murat C."/>
            <person name="Oguiza J.A."/>
            <person name="Park J."/>
            <person name="Pisabarro A.G."/>
            <person name="Riley R."/>
            <person name="Rosling A."/>
            <person name="Salamov A."/>
            <person name="Schmidt O."/>
            <person name="Schmutz J."/>
            <person name="Skrede I."/>
            <person name="Stenlid J."/>
            <person name="Wiebenga A."/>
            <person name="Xie X."/>
            <person name="Kuees U."/>
            <person name="Hibbett D.S."/>
            <person name="Hoffmeister D."/>
            <person name="Hoegberg N."/>
            <person name="Martin F."/>
            <person name="Grigoriev I.V."/>
            <person name="Watkinson S.C."/>
        </authorList>
    </citation>
    <scope>NUCLEOTIDE SEQUENCE [LARGE SCALE GENOMIC DNA]</scope>
    <source>
        <strain evidence="3">strain S7.3</strain>
    </source>
</reference>
<organism evidence="3">
    <name type="scientific">Serpula lacrymans var. lacrymans (strain S7.3)</name>
    <name type="common">Dry rot fungus</name>
    <dbReference type="NCBI Taxonomy" id="936435"/>
    <lineage>
        <taxon>Eukaryota</taxon>
        <taxon>Fungi</taxon>
        <taxon>Dikarya</taxon>
        <taxon>Basidiomycota</taxon>
        <taxon>Agaricomycotina</taxon>
        <taxon>Agaricomycetes</taxon>
        <taxon>Agaricomycetidae</taxon>
        <taxon>Boletales</taxon>
        <taxon>Coniophorineae</taxon>
        <taxon>Serpulaceae</taxon>
        <taxon>Serpula</taxon>
    </lineage>
</organism>
<dbReference type="Proteomes" id="UP000008063">
    <property type="component" value="Unassembled WGS sequence"/>
</dbReference>
<feature type="compositionally biased region" description="Low complexity" evidence="1">
    <location>
        <begin position="44"/>
        <end position="60"/>
    </location>
</feature>
<feature type="region of interest" description="Disordered" evidence="1">
    <location>
        <begin position="32"/>
        <end position="63"/>
    </location>
</feature>
<dbReference type="EMBL" id="GL945481">
    <property type="protein sequence ID" value="EGN98567.1"/>
    <property type="molecule type" value="Genomic_DNA"/>
</dbReference>